<dbReference type="PROSITE" id="PS51257">
    <property type="entry name" value="PROKAR_LIPOPROTEIN"/>
    <property type="match status" value="1"/>
</dbReference>
<reference evidence="3 4" key="1">
    <citation type="submission" date="2021-09" db="EMBL/GenBank/DDBJ databases">
        <title>Lysobacter sp. 13A isolated from the river sediment.</title>
        <authorList>
            <person name="Liu H."/>
            <person name="Li S."/>
            <person name="Mao S."/>
        </authorList>
    </citation>
    <scope>NUCLEOTIDE SEQUENCE [LARGE SCALE GENOMIC DNA]</scope>
    <source>
        <strain evidence="3 4">13A</strain>
    </source>
</reference>
<feature type="chain" id="PRO_5045562129" description="Peptidase inhibitor I78 family protein" evidence="2">
    <location>
        <begin position="20"/>
        <end position="169"/>
    </location>
</feature>
<comment type="caution">
    <text evidence="3">The sequence shown here is derived from an EMBL/GenBank/DDBJ whole genome shotgun (WGS) entry which is preliminary data.</text>
</comment>
<keyword evidence="2" id="KW-0732">Signal</keyword>
<organism evidence="3 4">
    <name type="scientific">Novilysobacter selenitireducens</name>
    <dbReference type="NCBI Taxonomy" id="2872639"/>
    <lineage>
        <taxon>Bacteria</taxon>
        <taxon>Pseudomonadati</taxon>
        <taxon>Pseudomonadota</taxon>
        <taxon>Gammaproteobacteria</taxon>
        <taxon>Lysobacterales</taxon>
        <taxon>Lysobacteraceae</taxon>
        <taxon>Novilysobacter</taxon>
    </lineage>
</organism>
<dbReference type="PANTHER" id="PTHR39600:SF1">
    <property type="entry name" value="PEPTIDASE INHIBITOR I78 FAMILY PROTEIN"/>
    <property type="match status" value="1"/>
</dbReference>
<evidence type="ECO:0008006" key="5">
    <source>
        <dbReference type="Google" id="ProtNLM"/>
    </source>
</evidence>
<evidence type="ECO:0000256" key="1">
    <source>
        <dbReference type="SAM" id="MobiDB-lite"/>
    </source>
</evidence>
<dbReference type="Proteomes" id="UP001430954">
    <property type="component" value="Unassembled WGS sequence"/>
</dbReference>
<dbReference type="Gene3D" id="3.30.10.10">
    <property type="entry name" value="Trypsin Inhibitor V, subunit A"/>
    <property type="match status" value="1"/>
</dbReference>
<dbReference type="Pfam" id="PF11720">
    <property type="entry name" value="Inhibitor_I78"/>
    <property type="match status" value="1"/>
</dbReference>
<dbReference type="EMBL" id="JAINZW010000001">
    <property type="protein sequence ID" value="MBZ4038125.1"/>
    <property type="molecule type" value="Genomic_DNA"/>
</dbReference>
<dbReference type="RefSeq" id="WP_223674334.1">
    <property type="nucleotide sequence ID" value="NZ_JAINZW010000001.1"/>
</dbReference>
<accession>A0ABS7T2N5</accession>
<name>A0ABS7T2N5_9GAMM</name>
<evidence type="ECO:0000256" key="2">
    <source>
        <dbReference type="SAM" id="SignalP"/>
    </source>
</evidence>
<proteinExistence type="predicted"/>
<feature type="compositionally biased region" description="Low complexity" evidence="1">
    <location>
        <begin position="37"/>
        <end position="65"/>
    </location>
</feature>
<protein>
    <recommendedName>
        <fullName evidence="5">Peptidase inhibitor I78 family protein</fullName>
    </recommendedName>
</protein>
<sequence length="169" mass="16892">MRHAHVLALLLPLMLGACADRAGDAASTEDAMQTASDTNAAGDDLAGDGAAPATASDSASSGTPADTRRGVSAPAPTEMPTDPAEADRASAPPMSDPLPPTRRTCNADAAAGHVGSEATPAVVSAAQRDAGASTARVLKPGQMVTMEYIEGRLNIDVDANNVITGIRCG</sequence>
<evidence type="ECO:0000313" key="4">
    <source>
        <dbReference type="Proteomes" id="UP001430954"/>
    </source>
</evidence>
<gene>
    <name evidence="3" type="ORF">K6753_01070</name>
</gene>
<evidence type="ECO:0000313" key="3">
    <source>
        <dbReference type="EMBL" id="MBZ4038125.1"/>
    </source>
</evidence>
<dbReference type="InterPro" id="IPR021719">
    <property type="entry name" value="Prot_inh_I78"/>
</dbReference>
<keyword evidence="4" id="KW-1185">Reference proteome</keyword>
<feature type="region of interest" description="Disordered" evidence="1">
    <location>
        <begin position="29"/>
        <end position="103"/>
    </location>
</feature>
<feature type="signal peptide" evidence="2">
    <location>
        <begin position="1"/>
        <end position="19"/>
    </location>
</feature>
<dbReference type="PANTHER" id="PTHR39600">
    <property type="entry name" value="PEPTIDASE INHIBITOR I78 FAMILY PROTEIN"/>
    <property type="match status" value="1"/>
</dbReference>